<reference evidence="1 2" key="1">
    <citation type="submission" date="2019-09" db="EMBL/GenBank/DDBJ databases">
        <title>Genome sequence of Hymenobacter sp. M3.</title>
        <authorList>
            <person name="Srinivasan S."/>
        </authorList>
    </citation>
    <scope>NUCLEOTIDE SEQUENCE [LARGE SCALE GENOMIC DNA]</scope>
    <source>
        <strain evidence="1 2">M3</strain>
    </source>
</reference>
<dbReference type="AlphaFoldDB" id="A0A7L4ZY79"/>
<sequence length="103" mass="11989">MSGLDRVRSWVEAGKQIGPVIRYERGGRPCWLSVGIQRWEGIYKRYVSEIREVDMSREAFIRDEIIPYASFEELLAAYPQQTDIPIEDLAPLKGQRLFNPRFG</sequence>
<evidence type="ECO:0000313" key="2">
    <source>
        <dbReference type="Proteomes" id="UP000326380"/>
    </source>
</evidence>
<organism evidence="1 2">
    <name type="scientific">Hymenobacter busanensis</name>
    <dbReference type="NCBI Taxonomy" id="2607656"/>
    <lineage>
        <taxon>Bacteria</taxon>
        <taxon>Pseudomonadati</taxon>
        <taxon>Bacteroidota</taxon>
        <taxon>Cytophagia</taxon>
        <taxon>Cytophagales</taxon>
        <taxon>Hymenobacteraceae</taxon>
        <taxon>Hymenobacter</taxon>
    </lineage>
</organism>
<accession>A0A7L4ZY79</accession>
<evidence type="ECO:0000313" key="1">
    <source>
        <dbReference type="EMBL" id="KAA9331308.1"/>
    </source>
</evidence>
<proteinExistence type="predicted"/>
<keyword evidence="2" id="KW-1185">Reference proteome</keyword>
<gene>
    <name evidence="1" type="ORF">F0P96_13735</name>
</gene>
<dbReference type="Proteomes" id="UP000326380">
    <property type="component" value="Unassembled WGS sequence"/>
</dbReference>
<comment type="caution">
    <text evidence="1">The sequence shown here is derived from an EMBL/GenBank/DDBJ whole genome shotgun (WGS) entry which is preliminary data.</text>
</comment>
<name>A0A7L4ZY79_9BACT</name>
<protein>
    <submittedName>
        <fullName evidence="1">Uncharacterized protein</fullName>
    </submittedName>
</protein>
<dbReference type="RefSeq" id="WP_151079485.1">
    <property type="nucleotide sequence ID" value="NZ_CP047647.1"/>
</dbReference>
<dbReference type="EMBL" id="VTWU01000005">
    <property type="protein sequence ID" value="KAA9331308.1"/>
    <property type="molecule type" value="Genomic_DNA"/>
</dbReference>